<dbReference type="RefSeq" id="WP_072772310.1">
    <property type="nucleotide sequence ID" value="NZ_FRDN01000006.1"/>
</dbReference>
<dbReference type="EMBL" id="FRDN01000006">
    <property type="protein sequence ID" value="SHN68630.1"/>
    <property type="molecule type" value="Genomic_DNA"/>
</dbReference>
<name>A0A1M7TD17_9FIRM</name>
<proteinExistence type="predicted"/>
<reference evidence="2" key="1">
    <citation type="submission" date="2016-12" db="EMBL/GenBank/DDBJ databases">
        <authorList>
            <person name="Varghese N."/>
            <person name="Submissions S."/>
        </authorList>
    </citation>
    <scope>NUCLEOTIDE SEQUENCE [LARGE SCALE GENOMIC DNA]</scope>
    <source>
        <strain evidence="2">DSM 11544</strain>
    </source>
</reference>
<accession>A0A1M7TD17</accession>
<dbReference type="Proteomes" id="UP000184010">
    <property type="component" value="Unassembled WGS sequence"/>
</dbReference>
<organism evidence="1 2">
    <name type="scientific">Desulfitobacterium chlororespirans DSM 11544</name>
    <dbReference type="NCBI Taxonomy" id="1121395"/>
    <lineage>
        <taxon>Bacteria</taxon>
        <taxon>Bacillati</taxon>
        <taxon>Bacillota</taxon>
        <taxon>Clostridia</taxon>
        <taxon>Eubacteriales</taxon>
        <taxon>Desulfitobacteriaceae</taxon>
        <taxon>Desulfitobacterium</taxon>
    </lineage>
</organism>
<dbReference type="STRING" id="1121395.SAMN02745215_01818"/>
<keyword evidence="2" id="KW-1185">Reference proteome</keyword>
<sequence>MKYKIWDKQETLITPIGEVLSPQEVFNQFPASRLSNMKYVIANQPVNMTVFMEFEATKELYRKQGTSITDEMTDQEVLDAITYFEENPPASGPSAEERIAAAMEFQSMMMIPME</sequence>
<evidence type="ECO:0000313" key="1">
    <source>
        <dbReference type="EMBL" id="SHN68630.1"/>
    </source>
</evidence>
<evidence type="ECO:0000313" key="2">
    <source>
        <dbReference type="Proteomes" id="UP000184010"/>
    </source>
</evidence>
<dbReference type="AlphaFoldDB" id="A0A1M7TD17"/>
<protein>
    <submittedName>
        <fullName evidence="1">Uncharacterized protein</fullName>
    </submittedName>
</protein>
<gene>
    <name evidence="1" type="ORF">SAMN02745215_01818</name>
</gene>